<comment type="caution">
    <text evidence="2">The sequence shown here is derived from an EMBL/GenBank/DDBJ whole genome shotgun (WGS) entry which is preliminary data.</text>
</comment>
<evidence type="ECO:0000313" key="2">
    <source>
        <dbReference type="EMBL" id="KAF3455856.1"/>
    </source>
</evidence>
<feature type="compositionally biased region" description="Pro residues" evidence="1">
    <location>
        <begin position="126"/>
        <end position="141"/>
    </location>
</feature>
<dbReference type="AlphaFoldDB" id="A0A8K0MR82"/>
<feature type="compositionally biased region" description="Polar residues" evidence="1">
    <location>
        <begin position="151"/>
        <end position="163"/>
    </location>
</feature>
<protein>
    <submittedName>
        <fullName evidence="2">Uncharacterized protein</fullName>
    </submittedName>
</protein>
<proteinExistence type="predicted"/>
<accession>A0A8K0MR82</accession>
<evidence type="ECO:0000256" key="1">
    <source>
        <dbReference type="SAM" id="MobiDB-lite"/>
    </source>
</evidence>
<organism evidence="2 3">
    <name type="scientific">Rhamnella rubrinervis</name>
    <dbReference type="NCBI Taxonomy" id="2594499"/>
    <lineage>
        <taxon>Eukaryota</taxon>
        <taxon>Viridiplantae</taxon>
        <taxon>Streptophyta</taxon>
        <taxon>Embryophyta</taxon>
        <taxon>Tracheophyta</taxon>
        <taxon>Spermatophyta</taxon>
        <taxon>Magnoliopsida</taxon>
        <taxon>eudicotyledons</taxon>
        <taxon>Gunneridae</taxon>
        <taxon>Pentapetalae</taxon>
        <taxon>rosids</taxon>
        <taxon>fabids</taxon>
        <taxon>Rosales</taxon>
        <taxon>Rhamnaceae</taxon>
        <taxon>rhamnoid group</taxon>
        <taxon>Rhamneae</taxon>
        <taxon>Rhamnella</taxon>
    </lineage>
</organism>
<dbReference type="EMBL" id="VOIH02000001">
    <property type="protein sequence ID" value="KAF3455856.1"/>
    <property type="molecule type" value="Genomic_DNA"/>
</dbReference>
<evidence type="ECO:0000313" key="3">
    <source>
        <dbReference type="Proteomes" id="UP000796880"/>
    </source>
</evidence>
<gene>
    <name evidence="2" type="ORF">FNV43_RR00498</name>
</gene>
<reference evidence="2" key="1">
    <citation type="submission" date="2020-03" db="EMBL/GenBank/DDBJ databases">
        <title>A high-quality chromosome-level genome assembly of a woody plant with both climbing and erect habits, Rhamnella rubrinervis.</title>
        <authorList>
            <person name="Lu Z."/>
            <person name="Yang Y."/>
            <person name="Zhu X."/>
            <person name="Sun Y."/>
        </authorList>
    </citation>
    <scope>NUCLEOTIDE SEQUENCE</scope>
    <source>
        <strain evidence="2">BYM</strain>
        <tissue evidence="2">Leaf</tissue>
    </source>
</reference>
<dbReference type="Proteomes" id="UP000796880">
    <property type="component" value="Unassembled WGS sequence"/>
</dbReference>
<name>A0A8K0MR82_9ROSA</name>
<keyword evidence="3" id="KW-1185">Reference proteome</keyword>
<feature type="region of interest" description="Disordered" evidence="1">
    <location>
        <begin position="79"/>
        <end position="173"/>
    </location>
</feature>
<sequence length="173" mass="18737">MRLPEETSCTAGRTLKRRTLLPNCPKKFLKVSLFLHSSPDLHILEGCIRLFMRRPSGFLPAAYGQAMGKKMKISKAELEATKKKKKDKQAAAKGGVSSASDKGQERPTLNVVVEPSSLPIAIPSGDSPPPKRPRRSSPPAPAQDKGKEKQTTSMLGLEDSSTIHGLVAGRPDR</sequence>